<accession>A0A1G2QIN1</accession>
<evidence type="ECO:0000313" key="1">
    <source>
        <dbReference type="EMBL" id="OHA60287.1"/>
    </source>
</evidence>
<reference evidence="1 2" key="1">
    <citation type="journal article" date="2016" name="Nat. Commun.">
        <title>Thousands of microbial genomes shed light on interconnected biogeochemical processes in an aquifer system.</title>
        <authorList>
            <person name="Anantharaman K."/>
            <person name="Brown C.T."/>
            <person name="Hug L.A."/>
            <person name="Sharon I."/>
            <person name="Castelle C.J."/>
            <person name="Probst A.J."/>
            <person name="Thomas B.C."/>
            <person name="Singh A."/>
            <person name="Wilkins M.J."/>
            <person name="Karaoz U."/>
            <person name="Brodie E.L."/>
            <person name="Williams K.H."/>
            <person name="Hubbard S.S."/>
            <person name="Banfield J.F."/>
        </authorList>
    </citation>
    <scope>NUCLEOTIDE SEQUENCE [LARGE SCALE GENOMIC DNA]</scope>
</reference>
<protein>
    <submittedName>
        <fullName evidence="1">Uncharacterized protein</fullName>
    </submittedName>
</protein>
<proteinExistence type="predicted"/>
<dbReference type="AlphaFoldDB" id="A0A1G2QIN1"/>
<dbReference type="EMBL" id="MHTI01000008">
    <property type="protein sequence ID" value="OHA60287.1"/>
    <property type="molecule type" value="Genomic_DNA"/>
</dbReference>
<sequence>MKKYLIIGIFILGVLVLPQTTKAFTLQDLLNQVISLQQRIIQLLTRERITTTETTTTTSKPITCTKELKICPDGTGVGRTGPKCEFTKCPVAVIDETSNWQVIFRNGYQIKKPANLKALFAGYKMDVAGVGNLEIKTTEGLFGKKLEDRYSECPKIIGEKKDLGEIIYTLINLSGKEFCKIKLAEGGMGHSYGNYGYITKIGDQFVVVTFALGVATVDFSKENWLKAEVLMEKIVSTLKVVDSSNWRTYKNEKYGFEFKYPETWFIREAPDKKSVNFSKTKFTINDPDTATKNFASFYFSNLNLGKEYSAPRYVSPQEYFKYLYPLDELSGWAHGNEITKEWINIAGFPVFHHLVKRSDSRFAPDNRYMMFTNDALYSFILYTGTNQQPTTYESNDDVVIKEIISTFSLKDKSKKIIQADR</sequence>
<name>A0A1G2QIN1_9BACT</name>
<evidence type="ECO:0000313" key="2">
    <source>
        <dbReference type="Proteomes" id="UP000178481"/>
    </source>
</evidence>
<comment type="caution">
    <text evidence="1">The sequence shown here is derived from an EMBL/GenBank/DDBJ whole genome shotgun (WGS) entry which is preliminary data.</text>
</comment>
<gene>
    <name evidence="1" type="ORF">A2607_01555</name>
</gene>
<organism evidence="1 2">
    <name type="scientific">Candidatus Vogelbacteria bacterium RIFOXYD1_FULL_42_15</name>
    <dbReference type="NCBI Taxonomy" id="1802437"/>
    <lineage>
        <taxon>Bacteria</taxon>
        <taxon>Candidatus Vogeliibacteriota</taxon>
    </lineage>
</organism>
<dbReference type="Proteomes" id="UP000178481">
    <property type="component" value="Unassembled WGS sequence"/>
</dbReference>